<evidence type="ECO:0000313" key="1">
    <source>
        <dbReference type="EMBL" id="KAH7938435.1"/>
    </source>
</evidence>
<dbReference type="EMBL" id="CM023477">
    <property type="protein sequence ID" value="KAH7938435.1"/>
    <property type="molecule type" value="Genomic_DNA"/>
</dbReference>
<gene>
    <name evidence="1" type="ORF">HPB49_023554</name>
</gene>
<evidence type="ECO:0000313" key="2">
    <source>
        <dbReference type="Proteomes" id="UP000821865"/>
    </source>
</evidence>
<comment type="caution">
    <text evidence="1">The sequence shown here is derived from an EMBL/GenBank/DDBJ whole genome shotgun (WGS) entry which is preliminary data.</text>
</comment>
<proteinExistence type="predicted"/>
<accession>A0ACB8CC45</accession>
<dbReference type="Proteomes" id="UP000821865">
    <property type="component" value="Chromosome 8"/>
</dbReference>
<reference evidence="1" key="1">
    <citation type="submission" date="2020-05" db="EMBL/GenBank/DDBJ databases">
        <title>Large-scale comparative analyses of tick genomes elucidate their genetic diversity and vector capacities.</title>
        <authorList>
            <person name="Jia N."/>
            <person name="Wang J."/>
            <person name="Shi W."/>
            <person name="Du L."/>
            <person name="Sun Y."/>
            <person name="Zhan W."/>
            <person name="Jiang J."/>
            <person name="Wang Q."/>
            <person name="Zhang B."/>
            <person name="Ji P."/>
            <person name="Sakyi L.B."/>
            <person name="Cui X."/>
            <person name="Yuan T."/>
            <person name="Jiang B."/>
            <person name="Yang W."/>
            <person name="Lam T.T.-Y."/>
            <person name="Chang Q."/>
            <person name="Ding S."/>
            <person name="Wang X."/>
            <person name="Zhu J."/>
            <person name="Ruan X."/>
            <person name="Zhao L."/>
            <person name="Wei J."/>
            <person name="Que T."/>
            <person name="Du C."/>
            <person name="Cheng J."/>
            <person name="Dai P."/>
            <person name="Han X."/>
            <person name="Huang E."/>
            <person name="Gao Y."/>
            <person name="Liu J."/>
            <person name="Shao H."/>
            <person name="Ye R."/>
            <person name="Li L."/>
            <person name="Wei W."/>
            <person name="Wang X."/>
            <person name="Wang C."/>
            <person name="Yang T."/>
            <person name="Huo Q."/>
            <person name="Li W."/>
            <person name="Guo W."/>
            <person name="Chen H."/>
            <person name="Zhou L."/>
            <person name="Ni X."/>
            <person name="Tian J."/>
            <person name="Zhou Y."/>
            <person name="Sheng Y."/>
            <person name="Liu T."/>
            <person name="Pan Y."/>
            <person name="Xia L."/>
            <person name="Li J."/>
            <person name="Zhao F."/>
            <person name="Cao W."/>
        </authorList>
    </citation>
    <scope>NUCLEOTIDE SEQUENCE</scope>
    <source>
        <strain evidence="1">Dsil-2018</strain>
    </source>
</reference>
<organism evidence="1 2">
    <name type="scientific">Dermacentor silvarum</name>
    <name type="common">Tick</name>
    <dbReference type="NCBI Taxonomy" id="543639"/>
    <lineage>
        <taxon>Eukaryota</taxon>
        <taxon>Metazoa</taxon>
        <taxon>Ecdysozoa</taxon>
        <taxon>Arthropoda</taxon>
        <taxon>Chelicerata</taxon>
        <taxon>Arachnida</taxon>
        <taxon>Acari</taxon>
        <taxon>Parasitiformes</taxon>
        <taxon>Ixodida</taxon>
        <taxon>Ixodoidea</taxon>
        <taxon>Ixodidae</taxon>
        <taxon>Rhipicephalinae</taxon>
        <taxon>Dermacentor</taxon>
    </lineage>
</organism>
<protein>
    <submittedName>
        <fullName evidence="1">Uncharacterized protein</fullName>
    </submittedName>
</protein>
<keyword evidence="2" id="KW-1185">Reference proteome</keyword>
<sequence length="483" mass="52915">MELMRHRLTNLEAGLFSCDDAFEDLEERYCSSRSSGDEDDGFGGAAAYREQHDDRHCVQALIFFTVIMCLTVILLVIFVDVVDVTKPPLNTSYQHGRGSGSVRHWRQWTFEPGNSPERFLVCTIGGNESPEFRAYPTDGVCNWIIYTHVGYEENAPNGTRLAPRDPGSWASWEHFLGHRAQYSATRLLPSHAWSDDLALTTRQARSLNRTLRSLRMAGLAFLNVRIPVERVPALAEALAALAWANPGMFLALGASFELLADATAPRLVPAWLLDQLVTPLSLFVLETHLPPPGGGCTAGFSTARQPSYYAGGGERDRVGRLTFVGARAFLAQPALRYADPKVLARCVSVLAGAIVFHVLANEKPVPGAPCSHWSLAKVASVCRLPSVRDDVEAVAVYGSSADGAFFSYESAVHLWTKVLTVLQSMLFSGMPTCLAVYALDLDASPGLCDMHQERPTRLVYRAHEILAALRTDSSDNSSDDSLE</sequence>
<name>A0ACB8CC45_DERSI</name>